<protein>
    <recommendedName>
        <fullName evidence="10">SUN-like protein 1</fullName>
    </recommendedName>
</protein>
<dbReference type="Gene3D" id="2.60.120.260">
    <property type="entry name" value="Galactose-binding domain-like"/>
    <property type="match status" value="1"/>
</dbReference>
<dbReference type="AlphaFoldDB" id="A0A371CCD3"/>
<dbReference type="PANTHER" id="PTHR12953:SF0">
    <property type="entry name" value="SUN DOMAIN-CONTAINING OSSIFICATION FACTOR"/>
    <property type="match status" value="1"/>
</dbReference>
<keyword evidence="6 13" id="KW-0472">Membrane</keyword>
<feature type="compositionally biased region" description="Polar residues" evidence="12">
    <location>
        <begin position="533"/>
        <end position="543"/>
    </location>
</feature>
<evidence type="ECO:0000256" key="1">
    <source>
        <dbReference type="ARBA" id="ARBA00004115"/>
    </source>
</evidence>
<feature type="transmembrane region" description="Helical" evidence="13">
    <location>
        <begin position="469"/>
        <end position="489"/>
    </location>
</feature>
<dbReference type="InterPro" id="IPR012919">
    <property type="entry name" value="SUN_dom"/>
</dbReference>
<feature type="compositionally biased region" description="Basic and acidic residues" evidence="12">
    <location>
        <begin position="616"/>
        <end position="627"/>
    </location>
</feature>
<feature type="domain" description="SUN" evidence="15">
    <location>
        <begin position="73"/>
        <end position="238"/>
    </location>
</feature>
<comment type="subunit">
    <text evidence="9">Interacts with EMP65.</text>
</comment>
<evidence type="ECO:0000256" key="9">
    <source>
        <dbReference type="ARBA" id="ARBA00064635"/>
    </source>
</evidence>
<evidence type="ECO:0000256" key="14">
    <source>
        <dbReference type="SAM" id="SignalP"/>
    </source>
</evidence>
<comment type="similarity">
    <text evidence="8">Belongs to the SLP1 family.</text>
</comment>
<dbReference type="FunFam" id="2.60.120.260:FF:000099">
    <property type="entry name" value="Uncharacterized protein, isoform C"/>
    <property type="match status" value="1"/>
</dbReference>
<feature type="region of interest" description="Disordered" evidence="12">
    <location>
        <begin position="332"/>
        <end position="357"/>
    </location>
</feature>
<keyword evidence="11" id="KW-0175">Coiled coil</keyword>
<evidence type="ECO:0000256" key="10">
    <source>
        <dbReference type="ARBA" id="ARBA00075366"/>
    </source>
</evidence>
<organism evidence="16 17">
    <name type="scientific">Yarrowia lipolytica</name>
    <name type="common">Candida lipolytica</name>
    <dbReference type="NCBI Taxonomy" id="4952"/>
    <lineage>
        <taxon>Eukaryota</taxon>
        <taxon>Fungi</taxon>
        <taxon>Dikarya</taxon>
        <taxon>Ascomycota</taxon>
        <taxon>Saccharomycotina</taxon>
        <taxon>Dipodascomycetes</taxon>
        <taxon>Dipodascales</taxon>
        <taxon>Dipodascales incertae sedis</taxon>
        <taxon>Yarrowia</taxon>
    </lineage>
</organism>
<keyword evidence="4" id="KW-0256">Endoplasmic reticulum</keyword>
<keyword evidence="2 13" id="KW-0812">Transmembrane</keyword>
<dbReference type="PROSITE" id="PS51469">
    <property type="entry name" value="SUN"/>
    <property type="match status" value="1"/>
</dbReference>
<evidence type="ECO:0000256" key="12">
    <source>
        <dbReference type="SAM" id="MobiDB-lite"/>
    </source>
</evidence>
<keyword evidence="3 14" id="KW-0732">Signal</keyword>
<evidence type="ECO:0000313" key="17">
    <source>
        <dbReference type="Proteomes" id="UP000256601"/>
    </source>
</evidence>
<dbReference type="GO" id="GO:0034975">
    <property type="term" value="P:protein folding in endoplasmic reticulum"/>
    <property type="evidence" value="ECO:0007669"/>
    <property type="project" value="TreeGrafter"/>
</dbReference>
<dbReference type="EMBL" id="KZ857327">
    <property type="protein sequence ID" value="RDW27902.1"/>
    <property type="molecule type" value="Genomic_DNA"/>
</dbReference>
<dbReference type="VEuPathDB" id="FungiDB:YALI1_C17609g"/>
<dbReference type="PANTHER" id="PTHR12953">
    <property type="entry name" value="MEMBRANE PROTEIN CH1 RELATED"/>
    <property type="match status" value="1"/>
</dbReference>
<evidence type="ECO:0000256" key="11">
    <source>
        <dbReference type="SAM" id="Coils"/>
    </source>
</evidence>
<dbReference type="Proteomes" id="UP000256601">
    <property type="component" value="Unassembled WGS sequence"/>
</dbReference>
<evidence type="ECO:0000313" key="16">
    <source>
        <dbReference type="EMBL" id="RDW27902.1"/>
    </source>
</evidence>
<dbReference type="SUPFAM" id="SSF49785">
    <property type="entry name" value="Galactose-binding domain-like"/>
    <property type="match status" value="1"/>
</dbReference>
<feature type="signal peptide" evidence="14">
    <location>
        <begin position="1"/>
        <end position="19"/>
    </location>
</feature>
<evidence type="ECO:0000256" key="7">
    <source>
        <dbReference type="ARBA" id="ARBA00023180"/>
    </source>
</evidence>
<dbReference type="InterPro" id="IPR045120">
    <property type="entry name" value="Suco/Slp1-like"/>
</dbReference>
<evidence type="ECO:0000259" key="15">
    <source>
        <dbReference type="PROSITE" id="PS51469"/>
    </source>
</evidence>
<accession>A0A371CCD3</accession>
<evidence type="ECO:0000256" key="13">
    <source>
        <dbReference type="SAM" id="Phobius"/>
    </source>
</evidence>
<feature type="coiled-coil region" evidence="11">
    <location>
        <begin position="254"/>
        <end position="281"/>
    </location>
</feature>
<evidence type="ECO:0000256" key="6">
    <source>
        <dbReference type="ARBA" id="ARBA00023136"/>
    </source>
</evidence>
<evidence type="ECO:0000256" key="4">
    <source>
        <dbReference type="ARBA" id="ARBA00022824"/>
    </source>
</evidence>
<keyword evidence="5 13" id="KW-1133">Transmembrane helix</keyword>
<sequence length="627" mass="70862">MNLWKLVLTAGLVMCESQAGQPTLSHPAPTLRSFEEWRIHNLLQSGQNLGSTPGSGPGHSNGGGGGSEPEMDPFTGEIDFLFAASDDPGKTYKDRFNYASFDCGATVVKSNKDVKGAGAILVENKDSYLLNKCVAGSKHVIIELCQDILVDQVVVGNYEFFSSMFKDIRISVADRYPVASGEWRVLGDFTADNIRDLQTFDITVPQIWARYVKIEFLSHWGHEYYCPISVVRVHGTTMMEEWKRSGGEGDIVAGEKLDESLQEETAQFEKAEETLHEEKMIQENVVEKSNPSLNHTVIEKGECIPKLSLDKVKLGLNEYCRLDEFYRKIERNNSNNNTDTTTNNQSNNSTTTPPTQESIYKTIMKRLSLLESNATLSLQYVEEQSKVLRDLLYKIEKKQNSKIDDFLFHFNATVLQQLVMFSQQREQKLNRAILELDLQKSQTDKNMAAISQRFAMLADDLVFQKRMSMFQGLILLVVLIFVALTRGTGPELSRRSRLMFNTDDSEDNSDFGSFRRHLRRNFKRNISSLSPRWSLNLTPQSPVSDDGVDEGLGLDSDSEDEHIESPPPPRTLGSPLATPGPKKKKSRSLYDEPVQWAGDTPEPVDYMSPAEDDDDKNDHRRDRNKEE</sequence>
<comment type="subcellular location">
    <subcellularLocation>
        <location evidence="1">Endoplasmic reticulum membrane</location>
        <topology evidence="1">Single-pass type I membrane protein</topology>
    </subcellularLocation>
</comment>
<dbReference type="GO" id="GO:0005789">
    <property type="term" value="C:endoplasmic reticulum membrane"/>
    <property type="evidence" value="ECO:0007669"/>
    <property type="project" value="UniProtKB-SubCell"/>
</dbReference>
<feature type="region of interest" description="Disordered" evidence="12">
    <location>
        <begin position="533"/>
        <end position="627"/>
    </location>
</feature>
<evidence type="ECO:0000256" key="3">
    <source>
        <dbReference type="ARBA" id="ARBA00022729"/>
    </source>
</evidence>
<reference evidence="16 17" key="1">
    <citation type="submission" date="2018-07" db="EMBL/GenBank/DDBJ databases">
        <title>Draft Genome Assemblies for Five Robust Yarrowia lipolytica Strains Exhibiting High Lipid Production and Pentose Sugar Utilization and Sugar Alcohol Secretion from Undetoxified Lignocellulosic Biomass Hydrolysates.</title>
        <authorList>
            <consortium name="DOE Joint Genome Institute"/>
            <person name="Walker C."/>
            <person name="Ryu S."/>
            <person name="Na H."/>
            <person name="Zane M."/>
            <person name="LaButti K."/>
            <person name="Lipzen A."/>
            <person name="Haridas S."/>
            <person name="Barry K."/>
            <person name="Grigoriev I.V."/>
            <person name="Quarterman J."/>
            <person name="Slininger P."/>
            <person name="Dien B."/>
            <person name="Trinh C.T."/>
        </authorList>
    </citation>
    <scope>NUCLEOTIDE SEQUENCE [LARGE SCALE GENOMIC DNA]</scope>
    <source>
        <strain evidence="16 17">YB392</strain>
    </source>
</reference>
<evidence type="ECO:0000256" key="5">
    <source>
        <dbReference type="ARBA" id="ARBA00022989"/>
    </source>
</evidence>
<feature type="region of interest" description="Disordered" evidence="12">
    <location>
        <begin position="45"/>
        <end position="70"/>
    </location>
</feature>
<dbReference type="VEuPathDB" id="FungiDB:YALI0_C12430g"/>
<name>A0A371CCD3_YARLL</name>
<proteinExistence type="inferred from homology"/>
<keyword evidence="7" id="KW-0325">Glycoprotein</keyword>
<gene>
    <name evidence="16" type="ORF">B0I71DRAFT_163052</name>
</gene>
<evidence type="ECO:0000256" key="8">
    <source>
        <dbReference type="ARBA" id="ARBA00061226"/>
    </source>
</evidence>
<dbReference type="Pfam" id="PF07738">
    <property type="entry name" value="Sad1_UNC"/>
    <property type="match status" value="1"/>
</dbReference>
<feature type="chain" id="PRO_5016993904" description="SUN-like protein 1" evidence="14">
    <location>
        <begin position="20"/>
        <end position="627"/>
    </location>
</feature>
<evidence type="ECO:0000256" key="2">
    <source>
        <dbReference type="ARBA" id="ARBA00022692"/>
    </source>
</evidence>
<dbReference type="InterPro" id="IPR008979">
    <property type="entry name" value="Galactose-bd-like_sf"/>
</dbReference>
<feature type="compositionally biased region" description="Low complexity" evidence="12">
    <location>
        <begin position="332"/>
        <end position="356"/>
    </location>
</feature>
<feature type="compositionally biased region" description="Gly residues" evidence="12">
    <location>
        <begin position="53"/>
        <end position="67"/>
    </location>
</feature>